<keyword evidence="9" id="KW-1185">Reference proteome</keyword>
<feature type="transmembrane region" description="Helical" evidence="6">
    <location>
        <begin position="108"/>
        <end position="126"/>
    </location>
</feature>
<protein>
    <recommendedName>
        <fullName evidence="7">DUF1232 domain-containing protein</fullName>
    </recommendedName>
</protein>
<evidence type="ECO:0000256" key="2">
    <source>
        <dbReference type="ARBA" id="ARBA00022692"/>
    </source>
</evidence>
<gene>
    <name evidence="8" type="ordered locus">Curi_c24640</name>
</gene>
<keyword evidence="3 6" id="KW-1133">Transmembrane helix</keyword>
<organism evidence="8 9">
    <name type="scientific">Gottschalkia acidurici (strain ATCC 7906 / DSM 604 / BCRC 14475 / CIP 104303 / KCTC 5404 / NCIMB 10678 / 9a)</name>
    <name type="common">Clostridium acidurici</name>
    <dbReference type="NCBI Taxonomy" id="1128398"/>
    <lineage>
        <taxon>Bacteria</taxon>
        <taxon>Bacillati</taxon>
        <taxon>Bacillota</taxon>
        <taxon>Tissierellia</taxon>
        <taxon>Tissierellales</taxon>
        <taxon>Gottschalkiaceae</taxon>
        <taxon>Gottschalkia</taxon>
    </lineage>
</organism>
<evidence type="ECO:0000259" key="7">
    <source>
        <dbReference type="Pfam" id="PF06803"/>
    </source>
</evidence>
<evidence type="ECO:0000256" key="6">
    <source>
        <dbReference type="SAM" id="Phobius"/>
    </source>
</evidence>
<evidence type="ECO:0000256" key="5">
    <source>
        <dbReference type="SAM" id="Coils"/>
    </source>
</evidence>
<evidence type="ECO:0000313" key="9">
    <source>
        <dbReference type="Proteomes" id="UP000006094"/>
    </source>
</evidence>
<evidence type="ECO:0000256" key="1">
    <source>
        <dbReference type="ARBA" id="ARBA00004127"/>
    </source>
</evidence>
<sequence length="131" mass="15120">MKKKLKIILDKLKLQAKTLKKEISALYLAYKRPDVPWYAKVLSIIVVGYAISPIDLIPDFIPIIGYLDDLLLLPIGIMIVIKLIPANIMDECRKEAENIFKENKLKSWIPAFIIVFIWVSILIIILKNKFL</sequence>
<dbReference type="EMBL" id="CP003326">
    <property type="protein sequence ID" value="AFS79459.1"/>
    <property type="molecule type" value="Genomic_DNA"/>
</dbReference>
<feature type="domain" description="DUF1232" evidence="7">
    <location>
        <begin position="39"/>
        <end position="74"/>
    </location>
</feature>
<feature type="transmembrane region" description="Helical" evidence="6">
    <location>
        <begin position="70"/>
        <end position="88"/>
    </location>
</feature>
<evidence type="ECO:0000256" key="4">
    <source>
        <dbReference type="ARBA" id="ARBA00023136"/>
    </source>
</evidence>
<evidence type="ECO:0000256" key="3">
    <source>
        <dbReference type="ARBA" id="ARBA00022989"/>
    </source>
</evidence>
<keyword evidence="5" id="KW-0175">Coiled coil</keyword>
<dbReference type="AlphaFoldDB" id="K0B1X1"/>
<accession>K0B1X1</accession>
<dbReference type="KEGG" id="cad:Curi_c24640"/>
<dbReference type="InterPro" id="IPR010652">
    <property type="entry name" value="DUF1232"/>
</dbReference>
<dbReference type="RefSeq" id="WP_014968593.1">
    <property type="nucleotide sequence ID" value="NC_018664.1"/>
</dbReference>
<dbReference type="Proteomes" id="UP000006094">
    <property type="component" value="Chromosome"/>
</dbReference>
<dbReference type="eggNOG" id="COG3339">
    <property type="taxonomic scope" value="Bacteria"/>
</dbReference>
<feature type="coiled-coil region" evidence="5">
    <location>
        <begin position="2"/>
        <end position="29"/>
    </location>
</feature>
<feature type="transmembrane region" description="Helical" evidence="6">
    <location>
        <begin position="37"/>
        <end position="58"/>
    </location>
</feature>
<dbReference type="PATRIC" id="fig|1128398.3.peg.2539"/>
<dbReference type="HOGENOM" id="CLU_139031_0_1_9"/>
<keyword evidence="2 6" id="KW-0812">Transmembrane</keyword>
<name>K0B1X1_GOTA9</name>
<comment type="subcellular location">
    <subcellularLocation>
        <location evidence="1">Endomembrane system</location>
        <topology evidence="1">Multi-pass membrane protein</topology>
    </subcellularLocation>
</comment>
<dbReference type="GO" id="GO:0012505">
    <property type="term" value="C:endomembrane system"/>
    <property type="evidence" value="ECO:0007669"/>
    <property type="project" value="UniProtKB-SubCell"/>
</dbReference>
<dbReference type="STRING" id="1128398.Curi_c24640"/>
<dbReference type="Pfam" id="PF06803">
    <property type="entry name" value="DUF1232"/>
    <property type="match status" value="1"/>
</dbReference>
<keyword evidence="4 6" id="KW-0472">Membrane</keyword>
<proteinExistence type="predicted"/>
<reference evidence="8 9" key="1">
    <citation type="journal article" date="2012" name="PLoS ONE">
        <title>The purine-utilizing bacterium Clostridium acidurici 9a: a genome-guided metabolic reconsideration.</title>
        <authorList>
            <person name="Hartwich K."/>
            <person name="Poehlein A."/>
            <person name="Daniel R."/>
        </authorList>
    </citation>
    <scope>NUCLEOTIDE SEQUENCE [LARGE SCALE GENOMIC DNA]</scope>
    <source>
        <strain evidence="9">ATCC 7906 / DSM 604 / BCRC 14475 / CIP 104303 / KCTC 5404 / NCIMB 10678 / 9a</strain>
    </source>
</reference>
<dbReference type="OrthoDB" id="9800202at2"/>
<evidence type="ECO:0000313" key="8">
    <source>
        <dbReference type="EMBL" id="AFS79459.1"/>
    </source>
</evidence>